<dbReference type="EMBL" id="LIXZ01000008">
    <property type="protein sequence ID" value="KPL59355.1"/>
    <property type="molecule type" value="Genomic_DNA"/>
</dbReference>
<protein>
    <submittedName>
        <fullName evidence="1">Uncharacterized protein</fullName>
    </submittedName>
</protein>
<sequence>MSSNKGQGKGQKQCKNYGEYQWMMGKMGQQDAKGGKEKQKDKGKQAECGCQGYYYECMEQGQKGKKKKKKKK</sequence>
<name>A0A0P6VWF2_9BACI</name>
<reference evidence="1 2" key="1">
    <citation type="submission" date="2015-08" db="EMBL/GenBank/DDBJ databases">
        <title>Draft Genome Sequence of Bacillus vietnamensis UCD-SED5.</title>
        <authorList>
            <person name="Lee R.D."/>
            <person name="Jospin G."/>
            <person name="Lang J.M."/>
            <person name="Coil D.A."/>
            <person name="Eisen J.A."/>
        </authorList>
    </citation>
    <scope>NUCLEOTIDE SEQUENCE [LARGE SCALE GENOMIC DNA]</scope>
    <source>
        <strain evidence="1 2">UCD-SED5</strain>
    </source>
</reference>
<evidence type="ECO:0000313" key="2">
    <source>
        <dbReference type="Proteomes" id="UP000050398"/>
    </source>
</evidence>
<proteinExistence type="predicted"/>
<dbReference type="Proteomes" id="UP000050398">
    <property type="component" value="Unassembled WGS sequence"/>
</dbReference>
<evidence type="ECO:0000313" key="1">
    <source>
        <dbReference type="EMBL" id="KPL59355.1"/>
    </source>
</evidence>
<comment type="caution">
    <text evidence="1">The sequence shown here is derived from an EMBL/GenBank/DDBJ whole genome shotgun (WGS) entry which is preliminary data.</text>
</comment>
<gene>
    <name evidence="1" type="ORF">AM506_12660</name>
</gene>
<accession>A0A0P6VWF2</accession>
<dbReference type="RefSeq" id="WP_060672856.1">
    <property type="nucleotide sequence ID" value="NZ_LIXZ01000008.1"/>
</dbReference>
<dbReference type="AlphaFoldDB" id="A0A0P6VWF2"/>
<organism evidence="1 2">
    <name type="scientific">Rossellomorea vietnamensis</name>
    <dbReference type="NCBI Taxonomy" id="218284"/>
    <lineage>
        <taxon>Bacteria</taxon>
        <taxon>Bacillati</taxon>
        <taxon>Bacillota</taxon>
        <taxon>Bacilli</taxon>
        <taxon>Bacillales</taxon>
        <taxon>Bacillaceae</taxon>
        <taxon>Rossellomorea</taxon>
    </lineage>
</organism>
<dbReference type="PATRIC" id="fig|218284.4.peg.4251"/>